<gene>
    <name evidence="1" type="ORF">IW16_14805</name>
</gene>
<evidence type="ECO:0000313" key="2">
    <source>
        <dbReference type="Proteomes" id="UP000028719"/>
    </source>
</evidence>
<keyword evidence="2" id="KW-1185">Reference proteome</keyword>
<reference evidence="1 2" key="1">
    <citation type="submission" date="2014-07" db="EMBL/GenBank/DDBJ databases">
        <title>Genome of Chryseobacterium vrystaatense LMG 22846.</title>
        <authorList>
            <person name="Pipes S.E."/>
            <person name="Stropko S.J."/>
            <person name="Newman J.D."/>
        </authorList>
    </citation>
    <scope>NUCLEOTIDE SEQUENCE [LARGE SCALE GENOMIC DNA]</scope>
    <source>
        <strain evidence="1 2">LMG 22846</strain>
    </source>
</reference>
<dbReference type="InterPro" id="IPR050708">
    <property type="entry name" value="T6SS_VgrG/RHS"/>
</dbReference>
<dbReference type="InterPro" id="IPR022385">
    <property type="entry name" value="Rhs_assc_core"/>
</dbReference>
<name>A0ABR4UKB6_9FLAO</name>
<dbReference type="Gene3D" id="2.180.10.10">
    <property type="entry name" value="RHS repeat-associated core"/>
    <property type="match status" value="1"/>
</dbReference>
<proteinExistence type="predicted"/>
<accession>A0ABR4UKB6</accession>
<evidence type="ECO:0000313" key="1">
    <source>
        <dbReference type="EMBL" id="KFF25286.1"/>
    </source>
</evidence>
<dbReference type="PANTHER" id="PTHR32305:SF15">
    <property type="entry name" value="PROTEIN RHSA-RELATED"/>
    <property type="match status" value="1"/>
</dbReference>
<protein>
    <recommendedName>
        <fullName evidence="3">RHS repeat-associated core domain-containing protein</fullName>
    </recommendedName>
</protein>
<comment type="caution">
    <text evidence="1">The sequence shown here is derived from an EMBL/GenBank/DDBJ whole genome shotgun (WGS) entry which is preliminary data.</text>
</comment>
<dbReference type="Proteomes" id="UP000028719">
    <property type="component" value="Unassembled WGS sequence"/>
</dbReference>
<dbReference type="NCBIfam" id="TIGR03696">
    <property type="entry name" value="Rhs_assc_core"/>
    <property type="match status" value="1"/>
</dbReference>
<organism evidence="1 2">
    <name type="scientific">Chryseobacterium vrystaatense</name>
    <dbReference type="NCBI Taxonomy" id="307480"/>
    <lineage>
        <taxon>Bacteria</taxon>
        <taxon>Pseudomonadati</taxon>
        <taxon>Bacteroidota</taxon>
        <taxon>Flavobacteriia</taxon>
        <taxon>Flavobacteriales</taxon>
        <taxon>Weeksellaceae</taxon>
        <taxon>Chryseobacterium group</taxon>
        <taxon>Chryseobacterium</taxon>
    </lineage>
</organism>
<dbReference type="EMBL" id="JPRI01000005">
    <property type="protein sequence ID" value="KFF25286.1"/>
    <property type="molecule type" value="Genomic_DNA"/>
</dbReference>
<sequence length="270" mass="30144">MNSSDFGSWYSYKYNGKELQETGMYDYGARFYMADLGRWGVIDPLAEQSRRWSPYHYAADNPVNFIDPDGRIALKVNYADQVIGGVDENYLATSQWNSERGRTNLGSAVKQGRVYTTKEGTVYEGDKVSEGLNALTNPQPDFSKFDFTQYMNISPQLAGLYAYGAGFMTEKALEILVLKKTSQINPFGINGGYGFKVGRTEFLYANPSVGGGTILSYGSPTGGKFRLDYHGLPSLNRGTTLHFHSNYWGLSNSPHRSINPFYLGKPIKKK</sequence>
<dbReference type="PANTHER" id="PTHR32305">
    <property type="match status" value="1"/>
</dbReference>
<evidence type="ECO:0008006" key="3">
    <source>
        <dbReference type="Google" id="ProtNLM"/>
    </source>
</evidence>